<accession>A0A6A4Z3X0</accession>
<dbReference type="PANTHER" id="PTHR46652:SF3">
    <property type="entry name" value="LEUCINE-RICH REPEAT-CONTAINING PROTEIN 9"/>
    <property type="match status" value="1"/>
</dbReference>
<evidence type="ECO:0000313" key="4">
    <source>
        <dbReference type="Proteomes" id="UP000469452"/>
    </source>
</evidence>
<sequence length="107" mass="12024">MTARPTAVAITEDFLLEHVGVYDIVGTKELMLRDEGIDRLDERCATQLVSLELLSLSHNKLQSLEHFQHLVNLVELNVNFNQISSLDSLQCFGLQKLYAANNKVPVS</sequence>
<evidence type="ECO:0008006" key="5">
    <source>
        <dbReference type="Google" id="ProtNLM"/>
    </source>
</evidence>
<dbReference type="InterPro" id="IPR003591">
    <property type="entry name" value="Leu-rich_rpt_typical-subtyp"/>
</dbReference>
<protein>
    <recommendedName>
        <fullName evidence="5">U2A'/phosphoprotein 32 family A C-terminal domain-containing protein</fullName>
    </recommendedName>
</protein>
<organism evidence="3 4">
    <name type="scientific">Aphanomyces astaci</name>
    <name type="common">Crayfish plague agent</name>
    <dbReference type="NCBI Taxonomy" id="112090"/>
    <lineage>
        <taxon>Eukaryota</taxon>
        <taxon>Sar</taxon>
        <taxon>Stramenopiles</taxon>
        <taxon>Oomycota</taxon>
        <taxon>Saprolegniomycetes</taxon>
        <taxon>Saprolegniales</taxon>
        <taxon>Verrucalvaceae</taxon>
        <taxon>Aphanomyces</taxon>
    </lineage>
</organism>
<comment type="caution">
    <text evidence="3">The sequence shown here is derived from an EMBL/GenBank/DDBJ whole genome shotgun (WGS) entry which is preliminary data.</text>
</comment>
<dbReference type="Gene3D" id="3.80.10.10">
    <property type="entry name" value="Ribonuclease Inhibitor"/>
    <property type="match status" value="1"/>
</dbReference>
<dbReference type="PANTHER" id="PTHR46652">
    <property type="entry name" value="LEUCINE-RICH REPEAT AND IQ DOMAIN-CONTAINING PROTEIN 1-RELATED"/>
    <property type="match status" value="1"/>
</dbReference>
<dbReference type="SUPFAM" id="SSF52058">
    <property type="entry name" value="L domain-like"/>
    <property type="match status" value="1"/>
</dbReference>
<evidence type="ECO:0000256" key="1">
    <source>
        <dbReference type="ARBA" id="ARBA00022614"/>
    </source>
</evidence>
<evidence type="ECO:0000256" key="2">
    <source>
        <dbReference type="ARBA" id="ARBA00022737"/>
    </source>
</evidence>
<dbReference type="InterPro" id="IPR032675">
    <property type="entry name" value="LRR_dom_sf"/>
</dbReference>
<evidence type="ECO:0000313" key="3">
    <source>
        <dbReference type="EMBL" id="KAF0701840.1"/>
    </source>
</evidence>
<keyword evidence="2" id="KW-0677">Repeat</keyword>
<dbReference type="SMART" id="SM00365">
    <property type="entry name" value="LRR_SD22"/>
    <property type="match status" value="2"/>
</dbReference>
<dbReference type="VEuPathDB" id="FungiDB:H257_13833"/>
<reference evidence="3 4" key="1">
    <citation type="submission" date="2019-06" db="EMBL/GenBank/DDBJ databases">
        <title>Genomics analysis of Aphanomyces spp. identifies a new class of oomycete effector associated with host adaptation.</title>
        <authorList>
            <person name="Gaulin E."/>
        </authorList>
    </citation>
    <scope>NUCLEOTIDE SEQUENCE [LARGE SCALE GENOMIC DNA]</scope>
    <source>
        <strain evidence="3 4">E</strain>
    </source>
</reference>
<dbReference type="Proteomes" id="UP000469452">
    <property type="component" value="Unassembled WGS sequence"/>
</dbReference>
<dbReference type="SMART" id="SM00369">
    <property type="entry name" value="LRR_TYP"/>
    <property type="match status" value="2"/>
</dbReference>
<name>A0A6A4Z3X0_APHAT</name>
<dbReference type="Pfam" id="PF13855">
    <property type="entry name" value="LRR_8"/>
    <property type="match status" value="1"/>
</dbReference>
<dbReference type="InterPro" id="IPR001611">
    <property type="entry name" value="Leu-rich_rpt"/>
</dbReference>
<keyword evidence="1" id="KW-0433">Leucine-rich repeat</keyword>
<dbReference type="PROSITE" id="PS51450">
    <property type="entry name" value="LRR"/>
    <property type="match status" value="2"/>
</dbReference>
<dbReference type="EMBL" id="VJMI01021391">
    <property type="protein sequence ID" value="KAF0701840.1"/>
    <property type="molecule type" value="Genomic_DNA"/>
</dbReference>
<dbReference type="AlphaFoldDB" id="A0A6A4Z3X0"/>
<dbReference type="InterPro" id="IPR050836">
    <property type="entry name" value="SDS22/Internalin_LRR"/>
</dbReference>
<gene>
    <name evidence="3" type="ORF">AaE_016294</name>
</gene>
<proteinExistence type="predicted"/>